<dbReference type="InParanoid" id="H1XU33"/>
<dbReference type="EMBL" id="CM001402">
    <property type="protein sequence ID" value="EHO40476.1"/>
    <property type="molecule type" value="Genomic_DNA"/>
</dbReference>
<dbReference type="KEGG" id="caby:Cabys_120"/>
<dbReference type="SUPFAM" id="SSF53649">
    <property type="entry name" value="Alkaline phosphatase-like"/>
    <property type="match status" value="1"/>
</dbReference>
<dbReference type="CDD" id="cd16018">
    <property type="entry name" value="Enpp"/>
    <property type="match status" value="1"/>
</dbReference>
<dbReference type="Proteomes" id="UP000004671">
    <property type="component" value="Chromosome"/>
</dbReference>
<dbReference type="Gene3D" id="3.30.1360.180">
    <property type="match status" value="1"/>
</dbReference>
<name>H1XU33_CALAY</name>
<dbReference type="InterPro" id="IPR017850">
    <property type="entry name" value="Alkaline_phosphatase_core_sf"/>
</dbReference>
<dbReference type="PANTHER" id="PTHR10151:SF120">
    <property type="entry name" value="BIS(5'-ADENOSYL)-TRIPHOSPHATASE"/>
    <property type="match status" value="1"/>
</dbReference>
<dbReference type="PANTHER" id="PTHR10151">
    <property type="entry name" value="ECTONUCLEOTIDE PYROPHOSPHATASE/PHOSPHODIESTERASE"/>
    <property type="match status" value="1"/>
</dbReference>
<dbReference type="HOGENOM" id="CLU_017594_1_1_0"/>
<dbReference type="EMBL" id="CP018099">
    <property type="protein sequence ID" value="APF16871.1"/>
    <property type="molecule type" value="Genomic_DNA"/>
</dbReference>
<gene>
    <name evidence="1" type="ORF">Cabys_120</name>
    <name evidence="2" type="ORF">Calab_0839</name>
</gene>
<dbReference type="GO" id="GO:0016787">
    <property type="term" value="F:hydrolase activity"/>
    <property type="evidence" value="ECO:0007669"/>
    <property type="project" value="UniProtKB-ARBA"/>
</dbReference>
<accession>H1XU33</accession>
<keyword evidence="3" id="KW-1185">Reference proteome</keyword>
<reference evidence="2 3" key="1">
    <citation type="submission" date="2011-09" db="EMBL/GenBank/DDBJ databases">
        <title>The permanent draft genome of Caldithrix abyssi DSM 13497.</title>
        <authorList>
            <consortium name="US DOE Joint Genome Institute (JGI-PGF)"/>
            <person name="Lucas S."/>
            <person name="Han J."/>
            <person name="Lapidus A."/>
            <person name="Bruce D."/>
            <person name="Goodwin L."/>
            <person name="Pitluck S."/>
            <person name="Peters L."/>
            <person name="Kyrpides N."/>
            <person name="Mavromatis K."/>
            <person name="Ivanova N."/>
            <person name="Mikhailova N."/>
            <person name="Chertkov O."/>
            <person name="Detter J.C."/>
            <person name="Tapia R."/>
            <person name="Han C."/>
            <person name="Land M."/>
            <person name="Hauser L."/>
            <person name="Markowitz V."/>
            <person name="Cheng J.-F."/>
            <person name="Hugenholtz P."/>
            <person name="Woyke T."/>
            <person name="Wu D."/>
            <person name="Spring S."/>
            <person name="Brambilla E."/>
            <person name="Klenk H.-P."/>
            <person name="Eisen J.A."/>
        </authorList>
    </citation>
    <scope>NUCLEOTIDE SEQUENCE [LARGE SCALE GENOMIC DNA]</scope>
    <source>
        <strain evidence="2 3">DSM 13497</strain>
    </source>
</reference>
<evidence type="ECO:0000313" key="4">
    <source>
        <dbReference type="Proteomes" id="UP000183868"/>
    </source>
</evidence>
<dbReference type="Pfam" id="PF01663">
    <property type="entry name" value="Phosphodiest"/>
    <property type="match status" value="1"/>
</dbReference>
<dbReference type="AlphaFoldDB" id="H1XU33"/>
<reference evidence="1 4" key="2">
    <citation type="submission" date="2016-11" db="EMBL/GenBank/DDBJ databases">
        <title>Genomic analysis of Caldithrix abyssi and proposal of a novel bacterial phylum Caldithrichaeota.</title>
        <authorList>
            <person name="Kublanov I."/>
            <person name="Sigalova O."/>
            <person name="Gavrilov S."/>
            <person name="Lebedinsky A."/>
            <person name="Ivanova N."/>
            <person name="Daum C."/>
            <person name="Reddy T."/>
            <person name="Klenk H.P."/>
            <person name="Goker M."/>
            <person name="Reva O."/>
            <person name="Miroshnichenko M."/>
            <person name="Kyprides N."/>
            <person name="Woyke T."/>
            <person name="Gelfand M."/>
        </authorList>
    </citation>
    <scope>NUCLEOTIDE SEQUENCE [LARGE SCALE GENOMIC DNA]</scope>
    <source>
        <strain evidence="1 4">LF13</strain>
    </source>
</reference>
<dbReference type="InterPro" id="IPR002591">
    <property type="entry name" value="Phosphodiest/P_Trfase"/>
</dbReference>
<dbReference type="RefSeq" id="WP_006927470.1">
    <property type="nucleotide sequence ID" value="NZ_CM001402.1"/>
</dbReference>
<proteinExistence type="predicted"/>
<evidence type="ECO:0000313" key="3">
    <source>
        <dbReference type="Proteomes" id="UP000004671"/>
    </source>
</evidence>
<dbReference type="STRING" id="880073.Cabys_120"/>
<dbReference type="eggNOG" id="COG1524">
    <property type="taxonomic scope" value="Bacteria"/>
</dbReference>
<sequence length="411" mass="47314" precursor="true">MKRLAQIVVLILVVLSIGTAQNPDYKPYVLIVSFDGFRWDYLDRGITPNLQKMADEGVRAITFEPAFPSKTFPNHYTIVTGLYPVNHGLINNSFFDPFTKQRYRLGDTSAVRNAYWYRGEALWETARRQGVLSASFFWPGSEVHLSYRHPNYFKRYDGSIPHIERINGVIDWLQLPEEKRPQLLFLYFSDTDTYGHRYGPESEKINEAISLVDRYLGVLRSKLDSIGMKDKVNLIVLSDHGMTQLRPDGQILLYKLLKDQAVRVDGYGPLVQIFTRSPEAKEEIFQRLNQNRMNFSVYKKEDLPDYFHYKNSPFVGDIVAVAHLGYTFVRSPEELEKVRRHPSKGNHGYDNHTLDMQGIFVAAGPAFKTAYACQTLHNVDVYPLVCKILGIVPNGKIDGKLERIEFILKDH</sequence>
<dbReference type="PaxDb" id="880073-Calab_0839"/>
<evidence type="ECO:0000313" key="1">
    <source>
        <dbReference type="EMBL" id="APF16871.1"/>
    </source>
</evidence>
<organism evidence="2 3">
    <name type="scientific">Caldithrix abyssi DSM 13497</name>
    <dbReference type="NCBI Taxonomy" id="880073"/>
    <lineage>
        <taxon>Bacteria</taxon>
        <taxon>Pseudomonadati</taxon>
        <taxon>Calditrichota</taxon>
        <taxon>Calditrichia</taxon>
        <taxon>Calditrichales</taxon>
        <taxon>Calditrichaceae</taxon>
        <taxon>Caldithrix</taxon>
    </lineage>
</organism>
<protein>
    <submittedName>
        <fullName evidence="1">Ectonucleotide pyrophosphatase/phosphodiesterase family member 1/3</fullName>
    </submittedName>
    <submittedName>
        <fullName evidence="2">Type I phosphodiesterase/nucleotide pyrophosphatase</fullName>
    </submittedName>
</protein>
<dbReference type="Gene3D" id="3.40.720.10">
    <property type="entry name" value="Alkaline Phosphatase, subunit A"/>
    <property type="match status" value="1"/>
</dbReference>
<evidence type="ECO:0000313" key="2">
    <source>
        <dbReference type="EMBL" id="EHO40476.1"/>
    </source>
</evidence>
<dbReference type="Proteomes" id="UP000183868">
    <property type="component" value="Chromosome"/>
</dbReference>